<evidence type="ECO:0000259" key="4">
    <source>
        <dbReference type="Pfam" id="PF00251"/>
    </source>
</evidence>
<comment type="similarity">
    <text evidence="1">Belongs to the glycosyl hydrolase 32 family.</text>
</comment>
<keyword evidence="2 5" id="KW-0378">Hydrolase</keyword>
<organism evidence="5 6">
    <name type="scientific">Leifsonia virtsii</name>
    <dbReference type="NCBI Taxonomy" id="3035915"/>
    <lineage>
        <taxon>Bacteria</taxon>
        <taxon>Bacillati</taxon>
        <taxon>Actinomycetota</taxon>
        <taxon>Actinomycetes</taxon>
        <taxon>Micrococcales</taxon>
        <taxon>Microbacteriaceae</taxon>
        <taxon>Leifsonia</taxon>
    </lineage>
</organism>
<evidence type="ECO:0000256" key="3">
    <source>
        <dbReference type="ARBA" id="ARBA00023295"/>
    </source>
</evidence>
<evidence type="ECO:0000313" key="6">
    <source>
        <dbReference type="Proteomes" id="UP001174210"/>
    </source>
</evidence>
<dbReference type="SUPFAM" id="SSF75005">
    <property type="entry name" value="Arabinanase/levansucrase/invertase"/>
    <property type="match status" value="1"/>
</dbReference>
<name>A0ABT8J256_9MICO</name>
<dbReference type="GO" id="GO:0016787">
    <property type="term" value="F:hydrolase activity"/>
    <property type="evidence" value="ECO:0007669"/>
    <property type="project" value="UniProtKB-KW"/>
</dbReference>
<protein>
    <submittedName>
        <fullName evidence="5">Glycoside hydrolase family 68 protein</fullName>
    </submittedName>
</protein>
<dbReference type="EMBL" id="JAROCB010000005">
    <property type="protein sequence ID" value="MDN4599166.1"/>
    <property type="molecule type" value="Genomic_DNA"/>
</dbReference>
<evidence type="ECO:0000256" key="2">
    <source>
        <dbReference type="ARBA" id="ARBA00022801"/>
    </source>
</evidence>
<gene>
    <name evidence="5" type="ORF">P5G59_18590</name>
</gene>
<accession>A0ABT8J256</accession>
<keyword evidence="3" id="KW-0326">Glycosidase</keyword>
<dbReference type="Proteomes" id="UP001174210">
    <property type="component" value="Unassembled WGS sequence"/>
</dbReference>
<dbReference type="InterPro" id="IPR013148">
    <property type="entry name" value="Glyco_hydro_32_N"/>
</dbReference>
<sequence>MGFSKDGHWVWDFWVADDGELFHLYYLHAPASLGDPDLRHRNARIGHATSRDLTEWEDHGVVLRPGGPADLDASATWTGSVVRGDDGVWRMFYTGSAFLSPAEITNIETIGVARSEDLFAWTKDAALRLQADPRWYEVLPDRTWHEEAWRDPWVFPDPEGDGWHMLITARSRDGRSRRDRGVVGHATSADLEQWTVQPPLTAPGTGFAHLEVPQTVTLGGRAWLLFSCDAAHLAGDREGGTGGVWIAPAASTTGGYDLEAAELLVDERFYAGRVVHGRDGLPRLLAFENTGDGTGFGGRLGDPIDLDVGGERPRLADAELQKENS</sequence>
<dbReference type="PANTHER" id="PTHR43101:SF1">
    <property type="entry name" value="BETA-FRUCTOSIDASE"/>
    <property type="match status" value="1"/>
</dbReference>
<dbReference type="RefSeq" id="WP_301220512.1">
    <property type="nucleotide sequence ID" value="NZ_JAROCB010000005.1"/>
</dbReference>
<dbReference type="CDD" id="cd18609">
    <property type="entry name" value="GH32-like"/>
    <property type="match status" value="1"/>
</dbReference>
<dbReference type="InterPro" id="IPR051214">
    <property type="entry name" value="GH32_Enzymes"/>
</dbReference>
<evidence type="ECO:0000256" key="1">
    <source>
        <dbReference type="ARBA" id="ARBA00009902"/>
    </source>
</evidence>
<comment type="caution">
    <text evidence="5">The sequence shown here is derived from an EMBL/GenBank/DDBJ whole genome shotgun (WGS) entry which is preliminary data.</text>
</comment>
<dbReference type="PANTHER" id="PTHR43101">
    <property type="entry name" value="BETA-FRUCTOSIDASE"/>
    <property type="match status" value="1"/>
</dbReference>
<feature type="domain" description="Glycosyl hydrolase family 32 N-terminal" evidence="4">
    <location>
        <begin position="20"/>
        <end position="228"/>
    </location>
</feature>
<proteinExistence type="inferred from homology"/>
<dbReference type="InterPro" id="IPR023296">
    <property type="entry name" value="Glyco_hydro_beta-prop_sf"/>
</dbReference>
<keyword evidence="6" id="KW-1185">Reference proteome</keyword>
<dbReference type="Gene3D" id="2.115.10.20">
    <property type="entry name" value="Glycosyl hydrolase domain, family 43"/>
    <property type="match status" value="1"/>
</dbReference>
<evidence type="ECO:0000313" key="5">
    <source>
        <dbReference type="EMBL" id="MDN4599166.1"/>
    </source>
</evidence>
<reference evidence="5" key="1">
    <citation type="submission" date="2023-03" db="EMBL/GenBank/DDBJ databases">
        <title>MT1 and MT2 Draft Genomes of Novel Species.</title>
        <authorList>
            <person name="Venkateswaran K."/>
        </authorList>
    </citation>
    <scope>NUCLEOTIDE SEQUENCE</scope>
    <source>
        <strain evidence="5">F6_8S_P_1A</strain>
    </source>
</reference>
<dbReference type="Pfam" id="PF00251">
    <property type="entry name" value="Glyco_hydro_32N"/>
    <property type="match status" value="1"/>
</dbReference>